<dbReference type="GO" id="GO:0043799">
    <property type="term" value="F:glycine oxidase activity"/>
    <property type="evidence" value="ECO:0007669"/>
    <property type="project" value="UniProtKB-EC"/>
</dbReference>
<reference evidence="8" key="1">
    <citation type="submission" date="2016-10" db="EMBL/GenBank/DDBJ databases">
        <authorList>
            <person name="Varghese N."/>
            <person name="Submissions S."/>
        </authorList>
    </citation>
    <scope>NUCLEOTIDE SEQUENCE [LARGE SCALE GENOMIC DNA]</scope>
    <source>
        <strain evidence="8">DSM 44945</strain>
    </source>
</reference>
<dbReference type="UniPathway" id="UPA00060"/>
<gene>
    <name evidence="7" type="ORF">SAMN04488025_102107</name>
</gene>
<comment type="catalytic activity">
    <reaction evidence="4">
        <text>glycine + O2 + H2O = glyoxylate + H2O2 + NH4(+)</text>
        <dbReference type="Rhea" id="RHEA:11532"/>
        <dbReference type="ChEBI" id="CHEBI:15377"/>
        <dbReference type="ChEBI" id="CHEBI:15379"/>
        <dbReference type="ChEBI" id="CHEBI:16240"/>
        <dbReference type="ChEBI" id="CHEBI:28938"/>
        <dbReference type="ChEBI" id="CHEBI:36655"/>
        <dbReference type="ChEBI" id="CHEBI:57305"/>
        <dbReference type="EC" id="1.4.3.19"/>
    </reaction>
</comment>
<dbReference type="SUPFAM" id="SSF54373">
    <property type="entry name" value="FAD-linked reductases, C-terminal domain"/>
    <property type="match status" value="1"/>
</dbReference>
<evidence type="ECO:0000256" key="2">
    <source>
        <dbReference type="ARBA" id="ARBA00022977"/>
    </source>
</evidence>
<dbReference type="GO" id="GO:0009229">
    <property type="term" value="P:thiamine diphosphate biosynthetic process"/>
    <property type="evidence" value="ECO:0007669"/>
    <property type="project" value="UniProtKB-UniPathway"/>
</dbReference>
<evidence type="ECO:0000256" key="5">
    <source>
        <dbReference type="ARBA" id="ARBA00050018"/>
    </source>
</evidence>
<dbReference type="InterPro" id="IPR036188">
    <property type="entry name" value="FAD/NAD-bd_sf"/>
</dbReference>
<keyword evidence="3" id="KW-0560">Oxidoreductase</keyword>
<dbReference type="GO" id="GO:0050660">
    <property type="term" value="F:flavin adenine dinucleotide binding"/>
    <property type="evidence" value="ECO:0007669"/>
    <property type="project" value="InterPro"/>
</dbReference>
<dbReference type="GO" id="GO:0009228">
    <property type="term" value="P:thiamine biosynthetic process"/>
    <property type="evidence" value="ECO:0007669"/>
    <property type="project" value="UniProtKB-KW"/>
</dbReference>
<feature type="domain" description="FAD dependent oxidoreductase" evidence="6">
    <location>
        <begin position="5"/>
        <end position="350"/>
    </location>
</feature>
<comment type="pathway">
    <text evidence="1">Cofactor biosynthesis; thiamine diphosphate biosynthesis.</text>
</comment>
<dbReference type="PANTHER" id="PTHR13847">
    <property type="entry name" value="SARCOSINE DEHYDROGENASE-RELATED"/>
    <property type="match status" value="1"/>
</dbReference>
<dbReference type="EC" id="1.4.3.19" evidence="5"/>
<evidence type="ECO:0000259" key="6">
    <source>
        <dbReference type="Pfam" id="PF01266"/>
    </source>
</evidence>
<sequence>MHERDVVVIGGGVIGCSIAYYLAKRGARVTVLERDLIGSHSSSAAAGILGAQVEMAEPGPLSELCVKSRSMFPDLASELYRLTGIDIELIRTGVLRIAWTREEAEALYKRGVWQRERGGTADWWDRDRVRSVEPAVSDRIEGALYIPGDSHVSSSRLTRAFSYAAELLGAELIERCEVTALRAGKDRIERVESDRGTFQAEHVVLAAGAWSAALAGKLGLRLPVVPVKGESLAVYPRRALFERTLFAEGCYLVPKADGKVIVGATERAGDFTEWVTMDAIQKLTSEAVRLVPELADSTFIRAWSSVRPGSVDGLPFIGKFEPYRNLFVATGHFRNGILLSPVTGQGIAEMIAGEEVPDLKPFSPNRLSQP</sequence>
<dbReference type="PANTHER" id="PTHR13847:SF289">
    <property type="entry name" value="GLYCINE OXIDASE"/>
    <property type="match status" value="1"/>
</dbReference>
<keyword evidence="2" id="KW-0784">Thiamine biosynthesis</keyword>
<dbReference type="RefSeq" id="WP_177198919.1">
    <property type="nucleotide sequence ID" value="NZ_FOOK01000002.1"/>
</dbReference>
<dbReference type="EMBL" id="FOOK01000002">
    <property type="protein sequence ID" value="SFF67332.1"/>
    <property type="molecule type" value="Genomic_DNA"/>
</dbReference>
<dbReference type="InterPro" id="IPR006076">
    <property type="entry name" value="FAD-dep_OxRdtase"/>
</dbReference>
<name>A0A1I2KJZ1_9BACL</name>
<evidence type="ECO:0000313" key="8">
    <source>
        <dbReference type="Proteomes" id="UP000198661"/>
    </source>
</evidence>
<dbReference type="AlphaFoldDB" id="A0A1I2KJZ1"/>
<evidence type="ECO:0000256" key="3">
    <source>
        <dbReference type="ARBA" id="ARBA00023002"/>
    </source>
</evidence>
<protein>
    <recommendedName>
        <fullName evidence="5">glycine oxidase</fullName>
        <ecNumber evidence="5">1.4.3.19</ecNumber>
    </recommendedName>
</protein>
<organism evidence="7 8">
    <name type="scientific">Planifilum fulgidum</name>
    <dbReference type="NCBI Taxonomy" id="201973"/>
    <lineage>
        <taxon>Bacteria</taxon>
        <taxon>Bacillati</taxon>
        <taxon>Bacillota</taxon>
        <taxon>Bacilli</taxon>
        <taxon>Bacillales</taxon>
        <taxon>Thermoactinomycetaceae</taxon>
        <taxon>Planifilum</taxon>
    </lineage>
</organism>
<dbReference type="NCBIfam" id="TIGR02352">
    <property type="entry name" value="thiamin_ThiO"/>
    <property type="match status" value="1"/>
</dbReference>
<keyword evidence="8" id="KW-1185">Reference proteome</keyword>
<dbReference type="SUPFAM" id="SSF51905">
    <property type="entry name" value="FAD/NAD(P)-binding domain"/>
    <property type="match status" value="1"/>
</dbReference>
<evidence type="ECO:0000313" key="7">
    <source>
        <dbReference type="EMBL" id="SFF67332.1"/>
    </source>
</evidence>
<dbReference type="PROSITE" id="PS51257">
    <property type="entry name" value="PROKAR_LIPOPROTEIN"/>
    <property type="match status" value="1"/>
</dbReference>
<dbReference type="STRING" id="201973.SAMN04488025_102107"/>
<dbReference type="Proteomes" id="UP000198661">
    <property type="component" value="Unassembled WGS sequence"/>
</dbReference>
<evidence type="ECO:0000256" key="4">
    <source>
        <dbReference type="ARBA" id="ARBA00049872"/>
    </source>
</evidence>
<dbReference type="Pfam" id="PF01266">
    <property type="entry name" value="DAO"/>
    <property type="match status" value="1"/>
</dbReference>
<dbReference type="GO" id="GO:0005737">
    <property type="term" value="C:cytoplasm"/>
    <property type="evidence" value="ECO:0007669"/>
    <property type="project" value="TreeGrafter"/>
</dbReference>
<evidence type="ECO:0000256" key="1">
    <source>
        <dbReference type="ARBA" id="ARBA00004948"/>
    </source>
</evidence>
<accession>A0A1I2KJZ1</accession>
<dbReference type="Gene3D" id="3.30.9.10">
    <property type="entry name" value="D-Amino Acid Oxidase, subunit A, domain 2"/>
    <property type="match status" value="1"/>
</dbReference>
<dbReference type="InterPro" id="IPR012727">
    <property type="entry name" value="Gly_oxidase_ThiO"/>
</dbReference>
<proteinExistence type="predicted"/>
<dbReference type="Gene3D" id="3.50.50.60">
    <property type="entry name" value="FAD/NAD(P)-binding domain"/>
    <property type="match status" value="1"/>
</dbReference>